<dbReference type="AlphaFoldDB" id="A0A3S9N1K0"/>
<sequence length="154" mass="17619">MDCKFDIRNRISMNLKQGDKVHLTIQNETPLGYNVIIENEHEGLLYHDEVFEAIEEGMEGIGFIKNIRPDGKIDISMRPQGFLKVIDADVNTILQRLKDSPSGFLMVTDKSSPDIIRSEFAMSKKAFKKAIGHLYRERIIEIQKDRIVLANTVT</sequence>
<dbReference type="Pfam" id="PF17783">
    <property type="entry name" value="WHD_CvfB"/>
    <property type="match status" value="1"/>
</dbReference>
<feature type="domain" description="Conserved virulence factor B-like winged helix" evidence="1">
    <location>
        <begin position="92"/>
        <end position="149"/>
    </location>
</feature>
<evidence type="ECO:0000313" key="3">
    <source>
        <dbReference type="Proteomes" id="UP000279600"/>
    </source>
</evidence>
<dbReference type="Proteomes" id="UP000279600">
    <property type="component" value="Chromosome"/>
</dbReference>
<dbReference type="InterPro" id="IPR012340">
    <property type="entry name" value="NA-bd_OB-fold"/>
</dbReference>
<dbReference type="EMBL" id="CP034549">
    <property type="protein sequence ID" value="AZQ45222.1"/>
    <property type="molecule type" value="Genomic_DNA"/>
</dbReference>
<protein>
    <submittedName>
        <fullName evidence="2">DNA-binding protein</fullName>
    </submittedName>
</protein>
<evidence type="ECO:0000259" key="1">
    <source>
        <dbReference type="Pfam" id="PF17783"/>
    </source>
</evidence>
<proteinExistence type="predicted"/>
<organism evidence="2 3">
    <name type="scientific">Nonlabens ponticola</name>
    <dbReference type="NCBI Taxonomy" id="2496866"/>
    <lineage>
        <taxon>Bacteria</taxon>
        <taxon>Pseudomonadati</taxon>
        <taxon>Bacteroidota</taxon>
        <taxon>Flavobacteriia</taxon>
        <taxon>Flavobacteriales</taxon>
        <taxon>Flavobacteriaceae</taxon>
        <taxon>Nonlabens</taxon>
    </lineage>
</organism>
<dbReference type="Gene3D" id="1.10.10.10">
    <property type="entry name" value="Winged helix-like DNA-binding domain superfamily/Winged helix DNA-binding domain"/>
    <property type="match status" value="1"/>
</dbReference>
<keyword evidence="2" id="KW-0238">DNA-binding</keyword>
<dbReference type="Gene3D" id="2.40.50.140">
    <property type="entry name" value="Nucleic acid-binding proteins"/>
    <property type="match status" value="1"/>
</dbReference>
<dbReference type="InterPro" id="IPR036388">
    <property type="entry name" value="WH-like_DNA-bd_sf"/>
</dbReference>
<dbReference type="InterPro" id="IPR040764">
    <property type="entry name" value="CvfB_WH"/>
</dbReference>
<keyword evidence="3" id="KW-1185">Reference proteome</keyword>
<dbReference type="PANTHER" id="PTHR37296">
    <property type="entry name" value="CONSERVED VIRULENCE FACTOR B"/>
    <property type="match status" value="1"/>
</dbReference>
<gene>
    <name evidence="2" type="ORF">EJ995_10090</name>
</gene>
<dbReference type="PANTHER" id="PTHR37296:SF1">
    <property type="entry name" value="CONSERVED VIRULENCE FACTOR B"/>
    <property type="match status" value="1"/>
</dbReference>
<reference evidence="2 3" key="1">
    <citation type="submission" date="2018-12" db="EMBL/GenBank/DDBJ databases">
        <title>Complete genome of Nonlabens sp. MJ115.</title>
        <authorList>
            <person name="Choi H.S."/>
            <person name="Jung J."/>
        </authorList>
    </citation>
    <scope>NUCLEOTIDE SEQUENCE [LARGE SCALE GENOMIC DNA]</scope>
    <source>
        <strain evidence="2 3">MJ115</strain>
    </source>
</reference>
<dbReference type="InterPro" id="IPR014464">
    <property type="entry name" value="CvfB_fam"/>
</dbReference>
<accession>A0A3S9N1K0</accession>
<dbReference type="GO" id="GO:0003677">
    <property type="term" value="F:DNA binding"/>
    <property type="evidence" value="ECO:0007669"/>
    <property type="project" value="UniProtKB-KW"/>
</dbReference>
<evidence type="ECO:0000313" key="2">
    <source>
        <dbReference type="EMBL" id="AZQ45222.1"/>
    </source>
</evidence>
<name>A0A3S9N1K0_9FLAO</name>
<dbReference type="OrthoDB" id="9801597at2"/>
<dbReference type="KEGG" id="noj:EJ995_10090"/>